<dbReference type="InterPro" id="IPR015424">
    <property type="entry name" value="PyrdxlP-dep_Trfase"/>
</dbReference>
<keyword evidence="11" id="KW-1185">Reference proteome</keyword>
<keyword evidence="3 8" id="KW-0663">Pyridoxal phosphate</keyword>
<protein>
    <recommendedName>
        <fullName evidence="7">plant cystathionine gamma-synthase</fullName>
        <ecNumber evidence="7">2.5.1.160</ecNumber>
    </recommendedName>
</protein>
<dbReference type="InterPro" id="IPR015422">
    <property type="entry name" value="PyrdxlP-dep_Trfase_small"/>
</dbReference>
<dbReference type="PIRSF" id="PIRSF001434">
    <property type="entry name" value="CGS"/>
    <property type="match status" value="1"/>
</dbReference>
<proteinExistence type="inferred from homology"/>
<evidence type="ECO:0000256" key="5">
    <source>
        <dbReference type="ARBA" id="ARBA00093222"/>
    </source>
</evidence>
<dbReference type="GO" id="GO:0005737">
    <property type="term" value="C:cytoplasm"/>
    <property type="evidence" value="ECO:0007669"/>
    <property type="project" value="TreeGrafter"/>
</dbReference>
<dbReference type="FunFam" id="3.90.1150.10:FF:000033">
    <property type="entry name" value="Cystathionine gamma-synthase"/>
    <property type="match status" value="1"/>
</dbReference>
<gene>
    <name evidence="10" type="ORF">WJX72_008033</name>
</gene>
<evidence type="ECO:0000256" key="8">
    <source>
        <dbReference type="PIRSR" id="PIRSR001434-2"/>
    </source>
</evidence>
<dbReference type="PROSITE" id="PS00868">
    <property type="entry name" value="CYS_MET_METAB_PP"/>
    <property type="match status" value="1"/>
</dbReference>
<evidence type="ECO:0000256" key="2">
    <source>
        <dbReference type="ARBA" id="ARBA00009077"/>
    </source>
</evidence>
<evidence type="ECO:0000256" key="4">
    <source>
        <dbReference type="ARBA" id="ARBA00060510"/>
    </source>
</evidence>
<dbReference type="InterPro" id="IPR015421">
    <property type="entry name" value="PyrdxlP-dep_Trfase_major"/>
</dbReference>
<evidence type="ECO:0000256" key="9">
    <source>
        <dbReference type="RuleBase" id="RU362118"/>
    </source>
</evidence>
<dbReference type="GO" id="GO:0016846">
    <property type="term" value="F:carbon-sulfur lyase activity"/>
    <property type="evidence" value="ECO:0007669"/>
    <property type="project" value="TreeGrafter"/>
</dbReference>
<feature type="modified residue" description="N6-(pyridoxal phosphate)lysine" evidence="8">
    <location>
        <position position="209"/>
    </location>
</feature>
<evidence type="ECO:0000256" key="3">
    <source>
        <dbReference type="ARBA" id="ARBA00022898"/>
    </source>
</evidence>
<evidence type="ECO:0000256" key="7">
    <source>
        <dbReference type="ARBA" id="ARBA00093596"/>
    </source>
</evidence>
<dbReference type="Gene3D" id="3.90.1150.10">
    <property type="entry name" value="Aspartate Aminotransferase, domain 1"/>
    <property type="match status" value="1"/>
</dbReference>
<dbReference type="FunFam" id="3.40.640.10:FF:000046">
    <property type="entry name" value="Cystathionine gamma-lyase"/>
    <property type="match status" value="1"/>
</dbReference>
<evidence type="ECO:0000313" key="11">
    <source>
        <dbReference type="Proteomes" id="UP001489004"/>
    </source>
</evidence>
<dbReference type="SUPFAM" id="SSF53383">
    <property type="entry name" value="PLP-dependent transferases"/>
    <property type="match status" value="1"/>
</dbReference>
<sequence>MVVSADGHPAQQFHIETQVVHAGEAKPRYGGAAVLPIFQSATFAYEGELTYASVKYARCSNTPNHTVLAAKIAALENTEDGLVTTSGMAAISTTLLTFLRPGDHMLTQTALYGGTYDFVHKDLADLGVSVTEVDIAQPATWQAALQSNTKVFYVETISNPLTSVGDLPAVASFAKQHGLVSMIDNTFASPVIFRPADWGFDIVLHSATKYLNGHSDLIAGAIAASADSITKIVAKLNHFGGSLDAHACFLLHRGLRTLVLRVRQQSQTAQALAEFLEQHPQVAQVHYPGLPSHPAHKYAKRLFEEERCGGVLAFELKGGVEAVDTMFEALKLPFVAPSLGGVESLITRPSSTTHVGMSAEERQAAGISDGLVRLSVGIENTQDLTHDFEQALSRIL</sequence>
<dbReference type="Proteomes" id="UP001489004">
    <property type="component" value="Unassembled WGS sequence"/>
</dbReference>
<name>A0AAW1P6W7_9CHLO</name>
<dbReference type="PANTHER" id="PTHR11808">
    <property type="entry name" value="TRANS-SULFURATION ENZYME FAMILY MEMBER"/>
    <property type="match status" value="1"/>
</dbReference>
<reference evidence="10 11" key="1">
    <citation type="journal article" date="2024" name="Nat. Commun.">
        <title>Phylogenomics reveals the evolutionary origins of lichenization in chlorophyte algae.</title>
        <authorList>
            <person name="Puginier C."/>
            <person name="Libourel C."/>
            <person name="Otte J."/>
            <person name="Skaloud P."/>
            <person name="Haon M."/>
            <person name="Grisel S."/>
            <person name="Petersen M."/>
            <person name="Berrin J.G."/>
            <person name="Delaux P.M."/>
            <person name="Dal Grande F."/>
            <person name="Keller J."/>
        </authorList>
    </citation>
    <scope>NUCLEOTIDE SEQUENCE [LARGE SCALE GENOMIC DNA]</scope>
    <source>
        <strain evidence="10 11">SAG 2043</strain>
    </source>
</reference>
<dbReference type="AlphaFoldDB" id="A0AAW1P6W7"/>
<evidence type="ECO:0000313" key="10">
    <source>
        <dbReference type="EMBL" id="KAK9809021.1"/>
    </source>
</evidence>
<dbReference type="InterPro" id="IPR000277">
    <property type="entry name" value="Cys/Met-Metab_PyrdxlP-dep_enz"/>
</dbReference>
<evidence type="ECO:0000256" key="1">
    <source>
        <dbReference type="ARBA" id="ARBA00001933"/>
    </source>
</evidence>
<comment type="catalytic activity">
    <reaction evidence="6">
        <text>O-phospho-L-homoserine + L-cysteine = L,L-cystathionine + phosphate</text>
        <dbReference type="Rhea" id="RHEA:80891"/>
        <dbReference type="ChEBI" id="CHEBI:35235"/>
        <dbReference type="ChEBI" id="CHEBI:43474"/>
        <dbReference type="ChEBI" id="CHEBI:57590"/>
        <dbReference type="ChEBI" id="CHEBI:58161"/>
        <dbReference type="EC" id="2.5.1.160"/>
    </reaction>
</comment>
<dbReference type="EMBL" id="JALJOR010000011">
    <property type="protein sequence ID" value="KAK9809021.1"/>
    <property type="molecule type" value="Genomic_DNA"/>
</dbReference>
<dbReference type="InterPro" id="IPR054542">
    <property type="entry name" value="Cys_met_metab_PP"/>
</dbReference>
<comment type="caution">
    <text evidence="10">The sequence shown here is derived from an EMBL/GenBank/DDBJ whole genome shotgun (WGS) entry which is preliminary data.</text>
</comment>
<dbReference type="GO" id="GO:0009086">
    <property type="term" value="P:methionine biosynthetic process"/>
    <property type="evidence" value="ECO:0007669"/>
    <property type="project" value="UniProtKB-ARBA"/>
</dbReference>
<dbReference type="GO" id="GO:0019346">
    <property type="term" value="P:transsulfuration"/>
    <property type="evidence" value="ECO:0007669"/>
    <property type="project" value="InterPro"/>
</dbReference>
<comment type="catalytic activity">
    <reaction evidence="5">
        <text>O-succinyl-L-homoserine + L-cysteine = L,L-cystathionine + succinate + H(+)</text>
        <dbReference type="Rhea" id="RHEA:20397"/>
        <dbReference type="ChEBI" id="CHEBI:15378"/>
        <dbReference type="ChEBI" id="CHEBI:30031"/>
        <dbReference type="ChEBI" id="CHEBI:35235"/>
        <dbReference type="ChEBI" id="CHEBI:57661"/>
        <dbReference type="ChEBI" id="CHEBI:58161"/>
    </reaction>
</comment>
<dbReference type="CDD" id="cd00614">
    <property type="entry name" value="CGS_like"/>
    <property type="match status" value="1"/>
</dbReference>
<accession>A0AAW1P6W7</accession>
<comment type="similarity">
    <text evidence="2 9">Belongs to the trans-sulfuration enzymes family.</text>
</comment>
<dbReference type="Gene3D" id="3.40.640.10">
    <property type="entry name" value="Type I PLP-dependent aspartate aminotransferase-like (Major domain)"/>
    <property type="match status" value="1"/>
</dbReference>
<evidence type="ECO:0000256" key="6">
    <source>
        <dbReference type="ARBA" id="ARBA00093261"/>
    </source>
</evidence>
<dbReference type="EC" id="2.5.1.160" evidence="7"/>
<comment type="pathway">
    <text evidence="4">Amino-acid biosynthesis; L-methionine biosynthesis via de novo pathway; L-cystathionine from O-succinyl-L-homoserine: step 1/1.</text>
</comment>
<organism evidence="10 11">
    <name type="scientific">[Myrmecia] bisecta</name>
    <dbReference type="NCBI Taxonomy" id="41462"/>
    <lineage>
        <taxon>Eukaryota</taxon>
        <taxon>Viridiplantae</taxon>
        <taxon>Chlorophyta</taxon>
        <taxon>core chlorophytes</taxon>
        <taxon>Trebouxiophyceae</taxon>
        <taxon>Trebouxiales</taxon>
        <taxon>Trebouxiaceae</taxon>
        <taxon>Myrmecia</taxon>
    </lineage>
</organism>
<dbReference type="Pfam" id="PF01053">
    <property type="entry name" value="Cys_Met_Meta_PP"/>
    <property type="match status" value="1"/>
</dbReference>
<dbReference type="GO" id="GO:0030170">
    <property type="term" value="F:pyridoxal phosphate binding"/>
    <property type="evidence" value="ECO:0007669"/>
    <property type="project" value="InterPro"/>
</dbReference>
<comment type="cofactor">
    <cofactor evidence="1 9">
        <name>pyridoxal 5'-phosphate</name>
        <dbReference type="ChEBI" id="CHEBI:597326"/>
    </cofactor>
</comment>